<dbReference type="AlphaFoldDB" id="A0A9D1M496"/>
<reference evidence="4" key="1">
    <citation type="submission" date="2020-10" db="EMBL/GenBank/DDBJ databases">
        <authorList>
            <person name="Gilroy R."/>
        </authorList>
    </citation>
    <scope>NUCLEOTIDE SEQUENCE</scope>
    <source>
        <strain evidence="4">ChiW3-316</strain>
    </source>
</reference>
<evidence type="ECO:0000313" key="5">
    <source>
        <dbReference type="Proteomes" id="UP000824107"/>
    </source>
</evidence>
<dbReference type="NCBIfam" id="NF007853">
    <property type="entry name" value="PRK10562.1"/>
    <property type="match status" value="1"/>
</dbReference>
<dbReference type="InterPro" id="IPR000182">
    <property type="entry name" value="GNAT_dom"/>
</dbReference>
<evidence type="ECO:0000256" key="2">
    <source>
        <dbReference type="ARBA" id="ARBA00023315"/>
    </source>
</evidence>
<dbReference type="EC" id="2.3.1.-" evidence="4"/>
<accession>A0A9D1M496</accession>
<proteinExistence type="predicted"/>
<dbReference type="InterPro" id="IPR016181">
    <property type="entry name" value="Acyl_CoA_acyltransferase"/>
</dbReference>
<feature type="domain" description="N-acetyltransferase" evidence="3">
    <location>
        <begin position="1"/>
        <end position="143"/>
    </location>
</feature>
<evidence type="ECO:0000256" key="1">
    <source>
        <dbReference type="ARBA" id="ARBA00022679"/>
    </source>
</evidence>
<dbReference type="PROSITE" id="PS51186">
    <property type="entry name" value="GNAT"/>
    <property type="match status" value="1"/>
</dbReference>
<evidence type="ECO:0000259" key="3">
    <source>
        <dbReference type="PROSITE" id="PS51186"/>
    </source>
</evidence>
<comment type="caution">
    <text evidence="4">The sequence shown here is derived from an EMBL/GenBank/DDBJ whole genome shotgun (WGS) entry which is preliminary data.</text>
</comment>
<dbReference type="Pfam" id="PF13508">
    <property type="entry name" value="Acetyltransf_7"/>
    <property type="match status" value="1"/>
</dbReference>
<name>A0A9D1M496_9PROT</name>
<dbReference type="EMBL" id="DVNC01000029">
    <property type="protein sequence ID" value="HIU53355.1"/>
    <property type="molecule type" value="Genomic_DNA"/>
</dbReference>
<dbReference type="Gene3D" id="3.40.630.30">
    <property type="match status" value="1"/>
</dbReference>
<dbReference type="SUPFAM" id="SSF55729">
    <property type="entry name" value="Acyl-CoA N-acyltransferases (Nat)"/>
    <property type="match status" value="1"/>
</dbReference>
<sequence length="155" mass="17786">MIRRLIPSDIPAVLELWLRSTKQAHPFIAPGYWDENTGLVKDMLTRQAETYVFADKHRIKGFVSLLPENFIGALFVDEKFRSRRIGTKLLNYILRRRSAASLHVYAANRPAVDFYRRNGFKIIMEQTDISSGQPELLMARACGSFRGISRRPGES</sequence>
<evidence type="ECO:0000313" key="4">
    <source>
        <dbReference type="EMBL" id="HIU53355.1"/>
    </source>
</evidence>
<dbReference type="Proteomes" id="UP000824107">
    <property type="component" value="Unassembled WGS sequence"/>
</dbReference>
<organism evidence="4 5">
    <name type="scientific">Candidatus Scatocola faecipullorum</name>
    <dbReference type="NCBI Taxonomy" id="2840917"/>
    <lineage>
        <taxon>Bacteria</taxon>
        <taxon>Pseudomonadati</taxon>
        <taxon>Pseudomonadota</taxon>
        <taxon>Alphaproteobacteria</taxon>
        <taxon>Rhodospirillales</taxon>
        <taxon>Rhodospirillaceae</taxon>
        <taxon>Rhodospirillaceae incertae sedis</taxon>
        <taxon>Candidatus Scatocola</taxon>
    </lineage>
</organism>
<gene>
    <name evidence="4" type="ORF">IAD20_04660</name>
</gene>
<dbReference type="PANTHER" id="PTHR43800">
    <property type="entry name" value="PEPTIDYL-LYSINE N-ACETYLTRANSFERASE YJAB"/>
    <property type="match status" value="1"/>
</dbReference>
<dbReference type="PANTHER" id="PTHR43800:SF1">
    <property type="entry name" value="PEPTIDYL-LYSINE N-ACETYLTRANSFERASE YJAB"/>
    <property type="match status" value="1"/>
</dbReference>
<dbReference type="CDD" id="cd04301">
    <property type="entry name" value="NAT_SF"/>
    <property type="match status" value="1"/>
</dbReference>
<protein>
    <submittedName>
        <fullName evidence="4">N-acetyltransferase</fullName>
        <ecNumber evidence="4">2.3.1.-</ecNumber>
    </submittedName>
</protein>
<reference evidence="4" key="2">
    <citation type="journal article" date="2021" name="PeerJ">
        <title>Extensive microbial diversity within the chicken gut microbiome revealed by metagenomics and culture.</title>
        <authorList>
            <person name="Gilroy R."/>
            <person name="Ravi A."/>
            <person name="Getino M."/>
            <person name="Pursley I."/>
            <person name="Horton D.L."/>
            <person name="Alikhan N.F."/>
            <person name="Baker D."/>
            <person name="Gharbi K."/>
            <person name="Hall N."/>
            <person name="Watson M."/>
            <person name="Adriaenssens E.M."/>
            <person name="Foster-Nyarko E."/>
            <person name="Jarju S."/>
            <person name="Secka A."/>
            <person name="Antonio M."/>
            <person name="Oren A."/>
            <person name="Chaudhuri R.R."/>
            <person name="La Ragione R."/>
            <person name="Hildebrand F."/>
            <person name="Pallen M.J."/>
        </authorList>
    </citation>
    <scope>NUCLEOTIDE SEQUENCE</scope>
    <source>
        <strain evidence="4">ChiW3-316</strain>
    </source>
</reference>
<keyword evidence="2 4" id="KW-0012">Acyltransferase</keyword>
<dbReference type="GO" id="GO:0016747">
    <property type="term" value="F:acyltransferase activity, transferring groups other than amino-acyl groups"/>
    <property type="evidence" value="ECO:0007669"/>
    <property type="project" value="InterPro"/>
</dbReference>
<keyword evidence="1 4" id="KW-0808">Transferase</keyword>